<comment type="caution">
    <text evidence="1">The sequence shown here is derived from an EMBL/GenBank/DDBJ whole genome shotgun (WGS) entry which is preliminary data.</text>
</comment>
<protein>
    <submittedName>
        <fullName evidence="1">Bicyclogermacrene synthase</fullName>
    </submittedName>
</protein>
<gene>
    <name evidence="1" type="primary">Ovtps4</name>
    <name evidence="1" type="ORF">DAT39_001902</name>
</gene>
<sequence>MEGFALDLQGLKWPLKKTLIVRFHIHELTDASDWWKLLGLRDRNAIPHSPETSDGIDI</sequence>
<evidence type="ECO:0000313" key="2">
    <source>
        <dbReference type="Proteomes" id="UP000727407"/>
    </source>
</evidence>
<accession>A0A8J4XAX8</accession>
<dbReference type="Proteomes" id="UP000727407">
    <property type="component" value="Unassembled WGS sequence"/>
</dbReference>
<keyword evidence="2" id="KW-1185">Reference proteome</keyword>
<evidence type="ECO:0000313" key="1">
    <source>
        <dbReference type="EMBL" id="KAF5908354.1"/>
    </source>
</evidence>
<name>A0A8J4XAX8_CLAMG</name>
<dbReference type="AlphaFoldDB" id="A0A8J4XAX8"/>
<organism evidence="1 2">
    <name type="scientific">Clarias magur</name>
    <name type="common">Asian catfish</name>
    <name type="synonym">Macropteronotus magur</name>
    <dbReference type="NCBI Taxonomy" id="1594786"/>
    <lineage>
        <taxon>Eukaryota</taxon>
        <taxon>Metazoa</taxon>
        <taxon>Chordata</taxon>
        <taxon>Craniata</taxon>
        <taxon>Vertebrata</taxon>
        <taxon>Euteleostomi</taxon>
        <taxon>Actinopterygii</taxon>
        <taxon>Neopterygii</taxon>
        <taxon>Teleostei</taxon>
        <taxon>Ostariophysi</taxon>
        <taxon>Siluriformes</taxon>
        <taxon>Clariidae</taxon>
        <taxon>Clarias</taxon>
    </lineage>
</organism>
<feature type="non-terminal residue" evidence="1">
    <location>
        <position position="58"/>
    </location>
</feature>
<dbReference type="EMBL" id="QNUK01000013">
    <property type="protein sequence ID" value="KAF5908354.1"/>
    <property type="molecule type" value="Genomic_DNA"/>
</dbReference>
<proteinExistence type="predicted"/>
<reference evidence="1" key="1">
    <citation type="submission" date="2020-07" db="EMBL/GenBank/DDBJ databases">
        <title>Clarias magur genome sequencing, assembly and annotation.</title>
        <authorList>
            <person name="Kushwaha B."/>
            <person name="Kumar R."/>
            <person name="Das P."/>
            <person name="Joshi C.G."/>
            <person name="Kumar D."/>
            <person name="Nagpure N.S."/>
            <person name="Pandey M."/>
            <person name="Agarwal S."/>
            <person name="Srivastava S."/>
            <person name="Singh M."/>
            <person name="Sahoo L."/>
            <person name="Jayasankar P."/>
            <person name="Meher P.K."/>
            <person name="Koringa P.G."/>
            <person name="Iquebal M.A."/>
            <person name="Das S.P."/>
            <person name="Bit A."/>
            <person name="Patnaik S."/>
            <person name="Patel N."/>
            <person name="Shah T.M."/>
            <person name="Hinsu A."/>
            <person name="Jena J.K."/>
        </authorList>
    </citation>
    <scope>NUCLEOTIDE SEQUENCE</scope>
    <source>
        <strain evidence="1">CIFAMagur01</strain>
        <tissue evidence="1">Testis</tissue>
    </source>
</reference>